<accession>A0AAU9W6P6</accession>
<evidence type="ECO:0000313" key="4">
    <source>
        <dbReference type="Proteomes" id="UP001159428"/>
    </source>
</evidence>
<keyword evidence="4" id="KW-1185">Reference proteome</keyword>
<dbReference type="EMBL" id="CALNXJ010000010">
    <property type="protein sequence ID" value="CAH3106125.1"/>
    <property type="molecule type" value="Genomic_DNA"/>
</dbReference>
<dbReference type="AlphaFoldDB" id="A0AAU9W6P6"/>
<dbReference type="Pfam" id="PF05018">
    <property type="entry name" value="CFA20_dom"/>
    <property type="match status" value="1"/>
</dbReference>
<feature type="region of interest" description="Disordered" evidence="1">
    <location>
        <begin position="734"/>
        <end position="753"/>
    </location>
</feature>
<feature type="region of interest" description="Disordered" evidence="1">
    <location>
        <begin position="334"/>
        <end position="634"/>
    </location>
</feature>
<protein>
    <recommendedName>
        <fullName evidence="2">CFA20 domain-containing protein</fullName>
    </recommendedName>
</protein>
<feature type="compositionally biased region" description="Polar residues" evidence="1">
    <location>
        <begin position="768"/>
        <end position="778"/>
    </location>
</feature>
<name>A0AAU9W6P6_9CNID</name>
<feature type="compositionally biased region" description="Low complexity" evidence="1">
    <location>
        <begin position="386"/>
        <end position="403"/>
    </location>
</feature>
<feature type="compositionally biased region" description="Polar residues" evidence="1">
    <location>
        <begin position="603"/>
        <end position="613"/>
    </location>
</feature>
<dbReference type="Proteomes" id="UP001159428">
    <property type="component" value="Unassembled WGS sequence"/>
</dbReference>
<dbReference type="PANTHER" id="PTHR12458">
    <property type="entry name" value="ORF PROTEIN"/>
    <property type="match status" value="1"/>
</dbReference>
<feature type="compositionally biased region" description="Basic residues" evidence="1">
    <location>
        <begin position="367"/>
        <end position="379"/>
    </location>
</feature>
<gene>
    <name evidence="3" type="ORF">PMEA_00001337</name>
</gene>
<evidence type="ECO:0000313" key="3">
    <source>
        <dbReference type="EMBL" id="CAH3106125.1"/>
    </source>
</evidence>
<feature type="compositionally biased region" description="Polar residues" evidence="1">
    <location>
        <begin position="574"/>
        <end position="584"/>
    </location>
</feature>
<feature type="compositionally biased region" description="Low complexity" evidence="1">
    <location>
        <begin position="701"/>
        <end position="717"/>
    </location>
</feature>
<feature type="compositionally biased region" description="Low complexity" evidence="1">
    <location>
        <begin position="486"/>
        <end position="495"/>
    </location>
</feature>
<evidence type="ECO:0000259" key="2">
    <source>
        <dbReference type="Pfam" id="PF05018"/>
    </source>
</evidence>
<evidence type="ECO:0000256" key="1">
    <source>
        <dbReference type="SAM" id="MobiDB-lite"/>
    </source>
</evidence>
<feature type="region of interest" description="Disordered" evidence="1">
    <location>
        <begin position="687"/>
        <end position="729"/>
    </location>
</feature>
<organism evidence="3 4">
    <name type="scientific">Pocillopora meandrina</name>
    <dbReference type="NCBI Taxonomy" id="46732"/>
    <lineage>
        <taxon>Eukaryota</taxon>
        <taxon>Metazoa</taxon>
        <taxon>Cnidaria</taxon>
        <taxon>Anthozoa</taxon>
        <taxon>Hexacorallia</taxon>
        <taxon>Scleractinia</taxon>
        <taxon>Astrocoeniina</taxon>
        <taxon>Pocilloporidae</taxon>
        <taxon>Pocillopora</taxon>
    </lineage>
</organism>
<feature type="compositionally biased region" description="Polar residues" evidence="1">
    <location>
        <begin position="457"/>
        <end position="474"/>
    </location>
</feature>
<comment type="caution">
    <text evidence="3">The sequence shown here is derived from an EMBL/GenBank/DDBJ whole genome shotgun (WGS) entry which is preliminary data.</text>
</comment>
<feature type="compositionally biased region" description="Polar residues" evidence="1">
    <location>
        <begin position="430"/>
        <end position="441"/>
    </location>
</feature>
<dbReference type="InterPro" id="IPR007714">
    <property type="entry name" value="CFA20_dom"/>
</dbReference>
<feature type="domain" description="CFA20" evidence="2">
    <location>
        <begin position="1"/>
        <end position="174"/>
    </location>
</feature>
<feature type="compositionally biased region" description="Basic and acidic residues" evidence="1">
    <location>
        <begin position="250"/>
        <end position="259"/>
    </location>
</feature>
<feature type="compositionally biased region" description="Low complexity" evidence="1">
    <location>
        <begin position="280"/>
        <end position="293"/>
    </location>
</feature>
<feature type="region of interest" description="Disordered" evidence="1">
    <location>
        <begin position="235"/>
        <end position="298"/>
    </location>
</feature>
<reference evidence="3 4" key="1">
    <citation type="submission" date="2022-05" db="EMBL/GenBank/DDBJ databases">
        <authorList>
            <consortium name="Genoscope - CEA"/>
            <person name="William W."/>
        </authorList>
    </citation>
    <scope>NUCLEOTIDE SEQUENCE [LARGE SCALE GENOMIC DNA]</scope>
</reference>
<proteinExistence type="predicted"/>
<sequence length="828" mass="91630">MFKHEFQGGSYVEVFSAQGRDPVAKWRLSGSASTKNKVYDKDVKSFVYILEGETTTTKMSLPKDEKQSLGLTQRYLVLQLYVPLGHSFSLEFGVSDSSGNNKRRILLSSNHREITITQLHARFPLNILRLGVWLNLCFDLRSLVGETFKGESFNALENLTISASCRLRKIFTMKLQPLDTTDDDELYNCENTNNGESDNIPKSLQLSTSPDILYYTQVINMTKILQAEIKARERAGLPPPSTPILTEADVSGHKPEEQPTHIAFGSKVVIPKHARKSSREGGASSAGGRSSSGLNHSGSILQLTSVSPVLEPESGRESSGLTHRLPYQRSLSDATYFQSESSSSQLEVEATQTTMQPRPPRTGSGGKTRRRPLRIKHPGSSKVRNGDNTNNTDKDNTSNTVKNGVNGSSTSKDNVSDDQESISRSRSENSLKMSGDDSSLAASFKKLSIQIPDRDQNGNANTDPANSQEQTAPTTKIEKESLFTFSSRPRSAPRSPRGRPRKTSDYIPGMTPAEEKPEIKISLQESVDSKDLTNKSQNRLRKGSDRSEYDDDFYKASGESSAEEDDLQNFLKASGNSRCSSRGSKLSPLESPLPSPEPDPLSNSQILRMSIRSSLLKEIPSPRKSNAKPYDARNYQSDANSWRNVQSDASSWRFDTSAMSNNMLDKSLDRSFNSSFGHDSGIFREHLNSSGTGSEDIIVNDGGDSLSDSSDDTTYSTWKGPPPPDRRIHRYLDEMRHPGPEPDLTATLPMDPREYSNAFSPPIVLPSQKRSTAGQQEALSAALSPPRSRNPSCSMDHNTADEEELDLLYDPCLNCYFDPRTHKYYELA</sequence>
<feature type="compositionally biased region" description="Polar residues" evidence="1">
    <location>
        <begin position="787"/>
        <end position="797"/>
    </location>
</feature>
<feature type="region of interest" description="Disordered" evidence="1">
    <location>
        <begin position="763"/>
        <end position="797"/>
    </location>
</feature>
<dbReference type="InterPro" id="IPR040441">
    <property type="entry name" value="CFA20/CFAP20DC"/>
</dbReference>